<dbReference type="PANTHER" id="PTHR23517:SF2">
    <property type="entry name" value="MULTIDRUG RESISTANCE PROTEIN MDTH"/>
    <property type="match status" value="1"/>
</dbReference>
<name>A0AAU7JPC7_9MICO</name>
<evidence type="ECO:0000256" key="4">
    <source>
        <dbReference type="ARBA" id="ARBA00022692"/>
    </source>
</evidence>
<dbReference type="Pfam" id="PF07690">
    <property type="entry name" value="MFS_1"/>
    <property type="match status" value="1"/>
</dbReference>
<dbReference type="GO" id="GO:0005886">
    <property type="term" value="C:plasma membrane"/>
    <property type="evidence" value="ECO:0007669"/>
    <property type="project" value="UniProtKB-SubCell"/>
</dbReference>
<keyword evidence="2" id="KW-0813">Transport</keyword>
<dbReference type="PRINTS" id="PR01035">
    <property type="entry name" value="TCRTETA"/>
</dbReference>
<proteinExistence type="predicted"/>
<keyword evidence="4 7" id="KW-0812">Transmembrane</keyword>
<protein>
    <submittedName>
        <fullName evidence="9">MFS transporter</fullName>
    </submittedName>
</protein>
<dbReference type="AlphaFoldDB" id="A0AAU7JPC7"/>
<evidence type="ECO:0000256" key="6">
    <source>
        <dbReference type="ARBA" id="ARBA00023136"/>
    </source>
</evidence>
<feature type="domain" description="Major facilitator superfamily (MFS) profile" evidence="8">
    <location>
        <begin position="7"/>
        <end position="380"/>
    </location>
</feature>
<evidence type="ECO:0000256" key="1">
    <source>
        <dbReference type="ARBA" id="ARBA00004651"/>
    </source>
</evidence>
<evidence type="ECO:0000256" key="2">
    <source>
        <dbReference type="ARBA" id="ARBA00022448"/>
    </source>
</evidence>
<evidence type="ECO:0000256" key="3">
    <source>
        <dbReference type="ARBA" id="ARBA00022475"/>
    </source>
</evidence>
<evidence type="ECO:0000259" key="8">
    <source>
        <dbReference type="PROSITE" id="PS50850"/>
    </source>
</evidence>
<dbReference type="InterPro" id="IPR001958">
    <property type="entry name" value="Tet-R_TetA/multi-R_MdtG-like"/>
</dbReference>
<dbReference type="GO" id="GO:0022857">
    <property type="term" value="F:transmembrane transporter activity"/>
    <property type="evidence" value="ECO:0007669"/>
    <property type="project" value="InterPro"/>
</dbReference>
<feature type="transmembrane region" description="Helical" evidence="7">
    <location>
        <begin position="12"/>
        <end position="34"/>
    </location>
</feature>
<evidence type="ECO:0000313" key="9">
    <source>
        <dbReference type="EMBL" id="XBO42020.1"/>
    </source>
</evidence>
<dbReference type="InterPro" id="IPR020846">
    <property type="entry name" value="MFS_dom"/>
</dbReference>
<dbReference type="InterPro" id="IPR050171">
    <property type="entry name" value="MFS_Transporters"/>
</dbReference>
<feature type="transmembrane region" description="Helical" evidence="7">
    <location>
        <begin position="157"/>
        <end position="179"/>
    </location>
</feature>
<evidence type="ECO:0000256" key="5">
    <source>
        <dbReference type="ARBA" id="ARBA00022989"/>
    </source>
</evidence>
<dbReference type="InterPro" id="IPR036259">
    <property type="entry name" value="MFS_trans_sf"/>
</dbReference>
<accession>A0AAU7JPC7</accession>
<dbReference type="RefSeq" id="WP_406829424.1">
    <property type="nucleotide sequence ID" value="NZ_CP157483.1"/>
</dbReference>
<feature type="transmembrane region" description="Helical" evidence="7">
    <location>
        <begin position="205"/>
        <end position="226"/>
    </location>
</feature>
<feature type="transmembrane region" description="Helical" evidence="7">
    <location>
        <begin position="72"/>
        <end position="90"/>
    </location>
</feature>
<dbReference type="PANTHER" id="PTHR23517">
    <property type="entry name" value="RESISTANCE PROTEIN MDTM, PUTATIVE-RELATED-RELATED"/>
    <property type="match status" value="1"/>
</dbReference>
<evidence type="ECO:0000256" key="7">
    <source>
        <dbReference type="SAM" id="Phobius"/>
    </source>
</evidence>
<feature type="transmembrane region" description="Helical" evidence="7">
    <location>
        <begin position="329"/>
        <end position="351"/>
    </location>
</feature>
<feature type="transmembrane region" description="Helical" evidence="7">
    <location>
        <begin position="357"/>
        <end position="376"/>
    </location>
</feature>
<dbReference type="EMBL" id="CP157483">
    <property type="protein sequence ID" value="XBO42020.1"/>
    <property type="molecule type" value="Genomic_DNA"/>
</dbReference>
<sequence>MRELPVWVRWLLVGRFVNALGSMAWVFVPLYLVSNRHLDEAAAGSVAAVWGVGMIVGNLAGGTVGDRWGLRPTLAVASLASALGCVAVPLTPTAGLAAVLFVMGALGGIGRPVSFALVTSALPTEHRRQASAWMRSVNNAGTVLGPPLGGLLAVHHFGAVFVIDALASLLMLAVVLFVVPGSSRTPVTDGARTGVLTALRADPRFVLLLGTVVAADTAYRFAYSAVPWQLDALGAAPWVYGTTISLNCALIVLFEPWLAHRLRDQSPERLIVAGFVLVGVGWLVVAPSPAVATVLAAVAVVTAGEMLYKPTATAHAADRAPEGMHGRYQSLYGAASIGGTVIAPPLAGALFQHSPHLMWVAGGVLALAAATVLGLARVGIPSSVHTDADAAINRIGGRKVSDGSPSGPQA</sequence>
<reference evidence="9" key="1">
    <citation type="submission" date="2024-05" db="EMBL/GenBank/DDBJ databases">
        <authorList>
            <person name="Kim S."/>
            <person name="Heo J."/>
            <person name="Choi H."/>
            <person name="Choi Y."/>
            <person name="Kwon S.-W."/>
            <person name="Kim Y."/>
        </authorList>
    </citation>
    <scope>NUCLEOTIDE SEQUENCE</scope>
    <source>
        <strain evidence="9">KACC 23699</strain>
    </source>
</reference>
<keyword evidence="6 7" id="KW-0472">Membrane</keyword>
<comment type="subcellular location">
    <subcellularLocation>
        <location evidence="1">Cell membrane</location>
        <topology evidence="1">Multi-pass membrane protein</topology>
    </subcellularLocation>
</comment>
<feature type="transmembrane region" description="Helical" evidence="7">
    <location>
        <begin position="41"/>
        <end position="60"/>
    </location>
</feature>
<gene>
    <name evidence="9" type="ORF">ABEG17_10485</name>
</gene>
<organism evidence="9">
    <name type="scientific">Pedococcus sp. KACC 23699</name>
    <dbReference type="NCBI Taxonomy" id="3149228"/>
    <lineage>
        <taxon>Bacteria</taxon>
        <taxon>Bacillati</taxon>
        <taxon>Actinomycetota</taxon>
        <taxon>Actinomycetes</taxon>
        <taxon>Micrococcales</taxon>
        <taxon>Intrasporangiaceae</taxon>
        <taxon>Pedococcus</taxon>
    </lineage>
</organism>
<keyword evidence="5 7" id="KW-1133">Transmembrane helix</keyword>
<feature type="transmembrane region" description="Helical" evidence="7">
    <location>
        <begin position="238"/>
        <end position="258"/>
    </location>
</feature>
<dbReference type="SUPFAM" id="SSF103473">
    <property type="entry name" value="MFS general substrate transporter"/>
    <property type="match status" value="1"/>
</dbReference>
<dbReference type="Gene3D" id="1.20.1250.20">
    <property type="entry name" value="MFS general substrate transporter like domains"/>
    <property type="match status" value="1"/>
</dbReference>
<dbReference type="InterPro" id="IPR011701">
    <property type="entry name" value="MFS"/>
</dbReference>
<keyword evidence="3" id="KW-1003">Cell membrane</keyword>
<dbReference type="PROSITE" id="PS50850">
    <property type="entry name" value="MFS"/>
    <property type="match status" value="1"/>
</dbReference>